<protein>
    <submittedName>
        <fullName evidence="1">O-methyltransferase tpcA</fullName>
    </submittedName>
</protein>
<comment type="caution">
    <text evidence="1">The sequence shown here is derived from an EMBL/GenBank/DDBJ whole genome shotgun (WGS) entry which is preliminary data.</text>
</comment>
<proteinExistence type="predicted"/>
<reference evidence="1" key="1">
    <citation type="submission" date="2023-04" db="EMBL/GenBank/DDBJ databases">
        <title>Chromosome-level genome of Chaenocephalus aceratus.</title>
        <authorList>
            <person name="Park H."/>
        </authorList>
    </citation>
    <scope>NUCLEOTIDE SEQUENCE</scope>
    <source>
        <strain evidence="1">DE</strain>
        <tissue evidence="1">Muscle</tissue>
    </source>
</reference>
<evidence type="ECO:0000313" key="2">
    <source>
        <dbReference type="Proteomes" id="UP001228049"/>
    </source>
</evidence>
<evidence type="ECO:0000313" key="1">
    <source>
        <dbReference type="EMBL" id="KAK1877013.1"/>
    </source>
</evidence>
<keyword evidence="2" id="KW-1185">Reference proteome</keyword>
<organism evidence="1 2">
    <name type="scientific">Dissostichus eleginoides</name>
    <name type="common">Patagonian toothfish</name>
    <name type="synonym">Dissostichus amissus</name>
    <dbReference type="NCBI Taxonomy" id="100907"/>
    <lineage>
        <taxon>Eukaryota</taxon>
        <taxon>Metazoa</taxon>
        <taxon>Chordata</taxon>
        <taxon>Craniata</taxon>
        <taxon>Vertebrata</taxon>
        <taxon>Euteleostomi</taxon>
        <taxon>Actinopterygii</taxon>
        <taxon>Neopterygii</taxon>
        <taxon>Teleostei</taxon>
        <taxon>Neoteleostei</taxon>
        <taxon>Acanthomorphata</taxon>
        <taxon>Eupercaria</taxon>
        <taxon>Perciformes</taxon>
        <taxon>Notothenioidei</taxon>
        <taxon>Nototheniidae</taxon>
        <taxon>Dissostichus</taxon>
    </lineage>
</organism>
<accession>A0AAD9B9A9</accession>
<dbReference type="AlphaFoldDB" id="A0AAD9B9A9"/>
<gene>
    <name evidence="1" type="ORF">KUDE01_002332</name>
</gene>
<dbReference type="EMBL" id="JASDAP010000027">
    <property type="protein sequence ID" value="KAK1877013.1"/>
    <property type="molecule type" value="Genomic_DNA"/>
</dbReference>
<name>A0AAD9B9A9_DISEL</name>
<dbReference type="Proteomes" id="UP001228049">
    <property type="component" value="Unassembled WGS sequence"/>
</dbReference>
<sequence length="135" mass="15642">MLRLPCANIQTKLRALKLLLRFEIKSRSSFLDTTEVLETPPTDARTTEWQNQWNSLGSQTSHWMERGITPDQCLPNGCHQPGAVWKTIKRLRVGEGRCVASMKKWNNFQCMCMWRVTNNGAHHEIQPCLHQPLEK</sequence>